<organism evidence="2 3">
    <name type="scientific">Mesosutterella porci</name>
    <dbReference type="NCBI Taxonomy" id="2915351"/>
    <lineage>
        <taxon>Bacteria</taxon>
        <taxon>Pseudomonadati</taxon>
        <taxon>Pseudomonadota</taxon>
        <taxon>Betaproteobacteria</taxon>
        <taxon>Burkholderiales</taxon>
        <taxon>Sutterellaceae</taxon>
        <taxon>Mesosutterella</taxon>
    </lineage>
</organism>
<name>A0ABS9MMP2_9BURK</name>
<sequence length="151" mass="17205">MGRVFEVPFEVHFSHSDSTGLAFHPYFFGWAVDTEEAFFRRVLHEPVFGPGVTDGLFTPMAGAKAEFAAPVRPGDRLVFRLWIERLGRTSIRFAFELTKEGRPLVWIAETLVFCRPRSDGSFEPVEIPARFRPLLAPYVRDPGTAELKFRS</sequence>
<dbReference type="SUPFAM" id="SSF54637">
    <property type="entry name" value="Thioesterase/thiol ester dehydrase-isomerase"/>
    <property type="match status" value="1"/>
</dbReference>
<comment type="caution">
    <text evidence="2">The sequence shown here is derived from an EMBL/GenBank/DDBJ whole genome shotgun (WGS) entry which is preliminary data.</text>
</comment>
<dbReference type="RefSeq" id="WP_237977541.1">
    <property type="nucleotide sequence ID" value="NZ_JAKNCT010000001.1"/>
</dbReference>
<evidence type="ECO:0000313" key="2">
    <source>
        <dbReference type="EMBL" id="MCG5029885.1"/>
    </source>
</evidence>
<gene>
    <name evidence="2" type="ORF">MAF45_00230</name>
</gene>
<reference evidence="2 3" key="1">
    <citation type="submission" date="2022-02" db="EMBL/GenBank/DDBJ databases">
        <title>Mesosutterella porci, a novel member of the family Sutterellaceae from pig feces.</title>
        <authorList>
            <person name="Wylensek D."/>
            <person name="Clavel T."/>
        </authorList>
    </citation>
    <scope>NUCLEOTIDE SEQUENCE [LARGE SCALE GENOMIC DNA]</scope>
    <source>
        <strain evidence="3">oilRF-744-wt-GAM-9</strain>
    </source>
</reference>
<feature type="domain" description="Thioesterase" evidence="1">
    <location>
        <begin position="61"/>
        <end position="103"/>
    </location>
</feature>
<dbReference type="Gene3D" id="3.10.129.10">
    <property type="entry name" value="Hotdog Thioesterase"/>
    <property type="match status" value="1"/>
</dbReference>
<dbReference type="Proteomes" id="UP001297600">
    <property type="component" value="Unassembled WGS sequence"/>
</dbReference>
<protein>
    <recommendedName>
        <fullName evidence="1">Thioesterase domain-containing protein</fullName>
    </recommendedName>
</protein>
<keyword evidence="3" id="KW-1185">Reference proteome</keyword>
<dbReference type="Pfam" id="PF03061">
    <property type="entry name" value="4HBT"/>
    <property type="match status" value="1"/>
</dbReference>
<accession>A0ABS9MMP2</accession>
<dbReference type="InterPro" id="IPR006683">
    <property type="entry name" value="Thioestr_dom"/>
</dbReference>
<dbReference type="CDD" id="cd00586">
    <property type="entry name" value="4HBT"/>
    <property type="match status" value="1"/>
</dbReference>
<dbReference type="InterPro" id="IPR029069">
    <property type="entry name" value="HotDog_dom_sf"/>
</dbReference>
<evidence type="ECO:0000259" key="1">
    <source>
        <dbReference type="Pfam" id="PF03061"/>
    </source>
</evidence>
<proteinExistence type="predicted"/>
<dbReference type="EMBL" id="JAKNCT010000001">
    <property type="protein sequence ID" value="MCG5029885.1"/>
    <property type="molecule type" value="Genomic_DNA"/>
</dbReference>
<evidence type="ECO:0000313" key="3">
    <source>
        <dbReference type="Proteomes" id="UP001297600"/>
    </source>
</evidence>